<reference evidence="2 3" key="1">
    <citation type="submission" date="2023-01" db="EMBL/GenBank/DDBJ databases">
        <title>Analysis of 21 Apiospora genomes using comparative genomics revels a genus with tremendous synthesis potential of carbohydrate active enzymes and secondary metabolites.</title>
        <authorList>
            <person name="Sorensen T."/>
        </authorList>
    </citation>
    <scope>NUCLEOTIDE SEQUENCE [LARGE SCALE GENOMIC DNA]</scope>
    <source>
        <strain evidence="2 3">CBS 33761</strain>
    </source>
</reference>
<evidence type="ECO:0000313" key="2">
    <source>
        <dbReference type="EMBL" id="KAK8051645.1"/>
    </source>
</evidence>
<feature type="region of interest" description="Disordered" evidence="1">
    <location>
        <begin position="1"/>
        <end position="74"/>
    </location>
</feature>
<protein>
    <recommendedName>
        <fullName evidence="4">SMP domain-containing protein</fullName>
    </recommendedName>
</protein>
<evidence type="ECO:0008006" key="4">
    <source>
        <dbReference type="Google" id="ProtNLM"/>
    </source>
</evidence>
<name>A0ABR1TY88_9PEZI</name>
<dbReference type="Proteomes" id="UP001444661">
    <property type="component" value="Unassembled WGS sequence"/>
</dbReference>
<proteinExistence type="predicted"/>
<gene>
    <name evidence="2" type="ORF">PG993_003030</name>
</gene>
<organism evidence="2 3">
    <name type="scientific">Apiospora rasikravindrae</name>
    <dbReference type="NCBI Taxonomy" id="990691"/>
    <lineage>
        <taxon>Eukaryota</taxon>
        <taxon>Fungi</taxon>
        <taxon>Dikarya</taxon>
        <taxon>Ascomycota</taxon>
        <taxon>Pezizomycotina</taxon>
        <taxon>Sordariomycetes</taxon>
        <taxon>Xylariomycetidae</taxon>
        <taxon>Amphisphaeriales</taxon>
        <taxon>Apiosporaceae</taxon>
        <taxon>Apiospora</taxon>
    </lineage>
</organism>
<feature type="compositionally biased region" description="Polar residues" evidence="1">
    <location>
        <begin position="54"/>
        <end position="74"/>
    </location>
</feature>
<comment type="caution">
    <text evidence="2">The sequence shown here is derived from an EMBL/GenBank/DDBJ whole genome shotgun (WGS) entry which is preliminary data.</text>
</comment>
<evidence type="ECO:0000256" key="1">
    <source>
        <dbReference type="SAM" id="MobiDB-lite"/>
    </source>
</evidence>
<keyword evidence="3" id="KW-1185">Reference proteome</keyword>
<feature type="compositionally biased region" description="Low complexity" evidence="1">
    <location>
        <begin position="7"/>
        <end position="47"/>
    </location>
</feature>
<accession>A0ABR1TY88</accession>
<sequence>MPNNYITSNSKSGSSSSGNGQKTTQSSSNASWTAQAQAAGRRGAIAGVLDGTPGSLNYVSGYRNSSSAGTYGKK</sequence>
<dbReference type="EMBL" id="JAQQWK010000002">
    <property type="protein sequence ID" value="KAK8051645.1"/>
    <property type="molecule type" value="Genomic_DNA"/>
</dbReference>
<evidence type="ECO:0000313" key="3">
    <source>
        <dbReference type="Proteomes" id="UP001444661"/>
    </source>
</evidence>